<evidence type="ECO:0000313" key="3">
    <source>
        <dbReference type="EMBL" id="GMT17478.1"/>
    </source>
</evidence>
<evidence type="ECO:0000256" key="1">
    <source>
        <dbReference type="SAM" id="Coils"/>
    </source>
</evidence>
<feature type="coiled-coil region" evidence="1">
    <location>
        <begin position="218"/>
        <end position="324"/>
    </location>
</feature>
<feature type="region of interest" description="Disordered" evidence="2">
    <location>
        <begin position="67"/>
        <end position="87"/>
    </location>
</feature>
<dbReference type="Proteomes" id="UP001432322">
    <property type="component" value="Unassembled WGS sequence"/>
</dbReference>
<evidence type="ECO:0000313" key="4">
    <source>
        <dbReference type="Proteomes" id="UP001432322"/>
    </source>
</evidence>
<proteinExistence type="predicted"/>
<organism evidence="3 4">
    <name type="scientific">Pristionchus fissidentatus</name>
    <dbReference type="NCBI Taxonomy" id="1538716"/>
    <lineage>
        <taxon>Eukaryota</taxon>
        <taxon>Metazoa</taxon>
        <taxon>Ecdysozoa</taxon>
        <taxon>Nematoda</taxon>
        <taxon>Chromadorea</taxon>
        <taxon>Rhabditida</taxon>
        <taxon>Rhabditina</taxon>
        <taxon>Diplogasteromorpha</taxon>
        <taxon>Diplogasteroidea</taxon>
        <taxon>Neodiplogasteridae</taxon>
        <taxon>Pristionchus</taxon>
    </lineage>
</organism>
<feature type="compositionally biased region" description="Basic and acidic residues" evidence="2">
    <location>
        <begin position="67"/>
        <end position="81"/>
    </location>
</feature>
<sequence length="470" mass="53177">SDQPIGRTCCMSAVSLLRAGYEKKLRDEFERRRIVEEDWKKADEERLSLLQERDALRSILGVTVGRREGREKSKRRGECERHKKASNHIRSVSADGGSYARNLEGRVKQMREEISSLRRFLAEMEGELRRRDGRIVTMQSEEMASRDRERVLVERLEEAIEVANGGMETERILREELDYAHFRLSSAAAAAAGVGRMQHDPAADAADYQLDASNSSVHRRLEEVTEMLGENEERAEEQDKILEEMREQISIVINERDELASRLHRMENKYQKAKADVTALRDTVERLTDSADASGRLVDGKSNLQRARELHAATEAAAAAAERNRREGDLQQLQHDAADHALLVALVEDERAMARSLHEDLDVTRKMLLDRDSEVHQLTAELSEARVWMSAASTEIEMERGRTEAASAAGEADTTAYATALDESLRESEGLRQRLSDSLKQCASYAAKLEAQGRDLVAVKKELQRLQLTR</sequence>
<protein>
    <submittedName>
        <fullName evidence="3">Uncharacterized protein</fullName>
    </submittedName>
</protein>
<keyword evidence="1" id="KW-0175">Coiled coil</keyword>
<reference evidence="3" key="1">
    <citation type="submission" date="2023-10" db="EMBL/GenBank/DDBJ databases">
        <title>Genome assembly of Pristionchus species.</title>
        <authorList>
            <person name="Yoshida K."/>
            <person name="Sommer R.J."/>
        </authorList>
    </citation>
    <scope>NUCLEOTIDE SEQUENCE</scope>
    <source>
        <strain evidence="3">RS5133</strain>
    </source>
</reference>
<name>A0AAV5VDX0_9BILA</name>
<dbReference type="Gene3D" id="1.10.287.2610">
    <property type="match status" value="1"/>
</dbReference>
<comment type="caution">
    <text evidence="3">The sequence shown here is derived from an EMBL/GenBank/DDBJ whole genome shotgun (WGS) entry which is preliminary data.</text>
</comment>
<evidence type="ECO:0000256" key="2">
    <source>
        <dbReference type="SAM" id="MobiDB-lite"/>
    </source>
</evidence>
<feature type="non-terminal residue" evidence="3">
    <location>
        <position position="1"/>
    </location>
</feature>
<dbReference type="AlphaFoldDB" id="A0AAV5VDX0"/>
<keyword evidence="4" id="KW-1185">Reference proteome</keyword>
<dbReference type="EMBL" id="BTSY01000003">
    <property type="protein sequence ID" value="GMT17478.1"/>
    <property type="molecule type" value="Genomic_DNA"/>
</dbReference>
<accession>A0AAV5VDX0</accession>
<feature type="coiled-coil region" evidence="1">
    <location>
        <begin position="100"/>
        <end position="127"/>
    </location>
</feature>
<gene>
    <name evidence="3" type="ORF">PFISCL1PPCAC_8775</name>
</gene>